<evidence type="ECO:0000313" key="1">
    <source>
        <dbReference type="EMBL" id="QHB38710.1"/>
    </source>
</evidence>
<dbReference type="Proteomes" id="UP000464036">
    <property type="component" value="Segment"/>
</dbReference>
<keyword evidence="2" id="KW-1185">Reference proteome</keyword>
<name>A0A6B9LA27_9CAUD</name>
<organism evidence="1 2">
    <name type="scientific">Flavobacterium phage vB_FspS_hattifnatt9-1</name>
    <dbReference type="NCBI Taxonomy" id="2686246"/>
    <lineage>
        <taxon>Viruses</taxon>
        <taxon>Duplodnaviria</taxon>
        <taxon>Heunggongvirae</taxon>
        <taxon>Uroviricota</taxon>
        <taxon>Caudoviricetes</taxon>
        <taxon>Hattifnattvirus</taxon>
        <taxon>Hattifnattvirus hattifnatt</taxon>
    </lineage>
</organism>
<gene>
    <name evidence="1" type="ORF">hattifnatt91_gp025</name>
</gene>
<reference evidence="1 2" key="1">
    <citation type="journal article" date="2020" name="Viruses">
        <title>Diversity and Host Interactions Among Virulent and Temperate Baltic Sea Flavobacterium Phages.</title>
        <authorList>
            <person name="Nilsson E."/>
            <person name="Bayfield O.W."/>
            <person name="Lundin D."/>
            <person name="Antson A.A."/>
            <person name="Holmfeldt K."/>
        </authorList>
    </citation>
    <scope>NUCLEOTIDE SEQUENCE [LARGE SCALE GENOMIC DNA]</scope>
</reference>
<evidence type="ECO:0000313" key="2">
    <source>
        <dbReference type="Proteomes" id="UP000464036"/>
    </source>
</evidence>
<dbReference type="EMBL" id="MN812207">
    <property type="protein sequence ID" value="QHB38710.1"/>
    <property type="molecule type" value="Genomic_DNA"/>
</dbReference>
<protein>
    <submittedName>
        <fullName evidence="1">Uncharacterized protein</fullName>
    </submittedName>
</protein>
<sequence length="55" mass="6451">MNGTIIREEKLNKLKQLAKKIESIETELICFGNDSNLEYKQRKLTEKLTKIIKTL</sequence>
<proteinExistence type="predicted"/>
<accession>A0A6B9LA27</accession>